<organism evidence="2">
    <name type="scientific">bioreactor metagenome</name>
    <dbReference type="NCBI Taxonomy" id="1076179"/>
    <lineage>
        <taxon>unclassified sequences</taxon>
        <taxon>metagenomes</taxon>
        <taxon>ecological metagenomes</taxon>
    </lineage>
</organism>
<dbReference type="InterPro" id="IPR029063">
    <property type="entry name" value="SAM-dependent_MTases_sf"/>
</dbReference>
<evidence type="ECO:0000313" key="2">
    <source>
        <dbReference type="EMBL" id="MPM11000.1"/>
    </source>
</evidence>
<protein>
    <recommendedName>
        <fullName evidence="1">Methyltransferase type 11 domain-containing protein</fullName>
    </recommendedName>
</protein>
<comment type="caution">
    <text evidence="2">The sequence shown here is derived from an EMBL/GenBank/DDBJ whole genome shotgun (WGS) entry which is preliminary data.</text>
</comment>
<dbReference type="Gene3D" id="3.40.50.150">
    <property type="entry name" value="Vaccinia Virus protein VP39"/>
    <property type="match status" value="1"/>
</dbReference>
<dbReference type="Pfam" id="PF08241">
    <property type="entry name" value="Methyltransf_11"/>
    <property type="match status" value="1"/>
</dbReference>
<dbReference type="EMBL" id="VSSQ01001770">
    <property type="protein sequence ID" value="MPM11000.1"/>
    <property type="molecule type" value="Genomic_DNA"/>
</dbReference>
<dbReference type="GO" id="GO:0008757">
    <property type="term" value="F:S-adenosylmethionine-dependent methyltransferase activity"/>
    <property type="evidence" value="ECO:0007669"/>
    <property type="project" value="InterPro"/>
</dbReference>
<dbReference type="AlphaFoldDB" id="A0A644X4A1"/>
<accession>A0A644X4A1</accession>
<gene>
    <name evidence="2" type="ORF">SDC9_57338</name>
</gene>
<sequence length="123" mass="13863">MGWYQDIAFPTLMRWNIGKNSILKKRTALLKHAYGNILEIGIGEGTNLPLYPTNITHIATVEAYPRKLKDSAIEVALFSESAAALHFDDNTFDTVVSTFSLCSVDDLEQYSPEYPCQRQVSEF</sequence>
<proteinExistence type="predicted"/>
<reference evidence="2" key="1">
    <citation type="submission" date="2019-08" db="EMBL/GenBank/DDBJ databases">
        <authorList>
            <person name="Kucharzyk K."/>
            <person name="Murdoch R.W."/>
            <person name="Higgins S."/>
            <person name="Loffler F."/>
        </authorList>
    </citation>
    <scope>NUCLEOTIDE SEQUENCE</scope>
</reference>
<dbReference type="SUPFAM" id="SSF53335">
    <property type="entry name" value="S-adenosyl-L-methionine-dependent methyltransferases"/>
    <property type="match status" value="1"/>
</dbReference>
<evidence type="ECO:0000259" key="1">
    <source>
        <dbReference type="Pfam" id="PF08241"/>
    </source>
</evidence>
<feature type="domain" description="Methyltransferase type 11" evidence="1">
    <location>
        <begin position="38"/>
        <end position="110"/>
    </location>
</feature>
<dbReference type="InterPro" id="IPR013216">
    <property type="entry name" value="Methyltransf_11"/>
</dbReference>
<name>A0A644X4A1_9ZZZZ</name>